<dbReference type="Pfam" id="PF09359">
    <property type="entry name" value="VTC"/>
    <property type="match status" value="1"/>
</dbReference>
<dbReference type="AlphaFoldDB" id="A0A1M6FSD4"/>
<dbReference type="InterPro" id="IPR042267">
    <property type="entry name" value="VTC_sf"/>
</dbReference>
<feature type="domain" description="VTC" evidence="1">
    <location>
        <begin position="6"/>
        <end position="222"/>
    </location>
</feature>
<evidence type="ECO:0000313" key="2">
    <source>
        <dbReference type="EMBL" id="SHJ00587.1"/>
    </source>
</evidence>
<dbReference type="RefSeq" id="WP_073390337.1">
    <property type="nucleotide sequence ID" value="NZ_FQXK01000054.1"/>
</dbReference>
<name>A0A1M6FSD4_BUTFI</name>
<dbReference type="GeneID" id="89510284"/>
<sequence>MGERYRHELKYLIKCSDRDLLMLRLKYLMQLDLHAGENGYMIRSIYFDDYWNSAFNDKEAGILERAKWRIRIYNCQDSSIKLERKKKFGSYIFKESASLTRDEALKLIEGDYLFLLKKDNNLLREFYVECITKLMKPRVVVDYDRVPFILPEGTVRVTFDSDVRAAVLSNDIFDPDLPALSCMEVGKCIMEVKFTEFCPRIVRDIIPAGAADITAYSKFTMCASKTSYLHGFDYYEDAGTPRSDLRGGII</sequence>
<dbReference type="Gene3D" id="3.20.100.30">
    <property type="entry name" value="VTC, catalytic tunnel domain"/>
    <property type="match status" value="1"/>
</dbReference>
<dbReference type="GO" id="GO:0006799">
    <property type="term" value="P:polyphosphate biosynthetic process"/>
    <property type="evidence" value="ECO:0007669"/>
    <property type="project" value="UniProtKB-ARBA"/>
</dbReference>
<dbReference type="CDD" id="cd07750">
    <property type="entry name" value="PolyPPase_VTC_like"/>
    <property type="match status" value="1"/>
</dbReference>
<dbReference type="Proteomes" id="UP000184278">
    <property type="component" value="Unassembled WGS sequence"/>
</dbReference>
<accession>A0A1M6FSD4</accession>
<proteinExistence type="predicted"/>
<dbReference type="STRING" id="1121131.SAMN02745229_03965"/>
<dbReference type="OrthoDB" id="9784042at2"/>
<protein>
    <submittedName>
        <fullName evidence="2">VTC domain-containing protein</fullName>
    </submittedName>
</protein>
<reference evidence="3" key="1">
    <citation type="submission" date="2016-11" db="EMBL/GenBank/DDBJ databases">
        <authorList>
            <person name="Varghese N."/>
            <person name="Submissions S."/>
        </authorList>
    </citation>
    <scope>NUCLEOTIDE SEQUENCE [LARGE SCALE GENOMIC DNA]</scope>
    <source>
        <strain evidence="3">DSM 3071</strain>
    </source>
</reference>
<evidence type="ECO:0000313" key="3">
    <source>
        <dbReference type="Proteomes" id="UP000184278"/>
    </source>
</evidence>
<dbReference type="EMBL" id="FQXK01000054">
    <property type="protein sequence ID" value="SHJ00587.1"/>
    <property type="molecule type" value="Genomic_DNA"/>
</dbReference>
<keyword evidence="3" id="KW-1185">Reference proteome</keyword>
<evidence type="ECO:0000259" key="1">
    <source>
        <dbReference type="Pfam" id="PF09359"/>
    </source>
</evidence>
<organism evidence="2 3">
    <name type="scientific">Butyrivibrio fibrisolvens DSM 3071</name>
    <dbReference type="NCBI Taxonomy" id="1121131"/>
    <lineage>
        <taxon>Bacteria</taxon>
        <taxon>Bacillati</taxon>
        <taxon>Bacillota</taxon>
        <taxon>Clostridia</taxon>
        <taxon>Lachnospirales</taxon>
        <taxon>Lachnospiraceae</taxon>
        <taxon>Butyrivibrio</taxon>
    </lineage>
</organism>
<dbReference type="InterPro" id="IPR018966">
    <property type="entry name" value="VTC_domain"/>
</dbReference>
<gene>
    <name evidence="2" type="ORF">SAMN02745229_03965</name>
</gene>